<evidence type="ECO:0000256" key="3">
    <source>
        <dbReference type="ARBA" id="ARBA00022553"/>
    </source>
</evidence>
<dbReference type="Ensembl" id="ENSHCOT00000028434.1">
    <property type="protein sequence ID" value="ENSHCOP00000016363.1"/>
    <property type="gene ID" value="ENSHCOG00000020104.1"/>
</dbReference>
<evidence type="ECO:0000313" key="6">
    <source>
        <dbReference type="Ensembl" id="ENSHCOP00000016363.1"/>
    </source>
</evidence>
<dbReference type="STRING" id="109280.ENSHCOP00000016363"/>
<dbReference type="InterPro" id="IPR052385">
    <property type="entry name" value="Obscurin/Obscurin-like_Reg"/>
</dbReference>
<dbReference type="InterPro" id="IPR036179">
    <property type="entry name" value="Ig-like_dom_sf"/>
</dbReference>
<dbReference type="InterPro" id="IPR013783">
    <property type="entry name" value="Ig-like_fold"/>
</dbReference>
<comment type="subcellular location">
    <subcellularLocation>
        <location evidence="1">Cytoplasm</location>
    </subcellularLocation>
</comment>
<dbReference type="PANTHER" id="PTHR35971:SF5">
    <property type="entry name" value="OBSCURIN LIKE CYTOSKELETAL ADAPTOR 1"/>
    <property type="match status" value="1"/>
</dbReference>
<evidence type="ECO:0000256" key="4">
    <source>
        <dbReference type="ARBA" id="ARBA00023157"/>
    </source>
</evidence>
<dbReference type="InterPro" id="IPR013098">
    <property type="entry name" value="Ig_I-set"/>
</dbReference>
<evidence type="ECO:0000256" key="2">
    <source>
        <dbReference type="ARBA" id="ARBA00022490"/>
    </source>
</evidence>
<evidence type="ECO:0000256" key="1">
    <source>
        <dbReference type="ARBA" id="ARBA00004496"/>
    </source>
</evidence>
<dbReference type="Pfam" id="PF07679">
    <property type="entry name" value="I-set"/>
    <property type="match status" value="1"/>
</dbReference>
<dbReference type="GeneTree" id="ENSGT00940000177473"/>
<keyword evidence="2" id="KW-0963">Cytoplasm</keyword>
<dbReference type="GO" id="GO:0005737">
    <property type="term" value="C:cytoplasm"/>
    <property type="evidence" value="ECO:0007669"/>
    <property type="project" value="UniProtKB-SubCell"/>
</dbReference>
<dbReference type="Proteomes" id="UP000264820">
    <property type="component" value="Unplaced"/>
</dbReference>
<sequence length="169" mass="18655">MILHTGWTNLTDILKGQLLLPFFSLSAIQAKLRISVISISLCDFPSSPSPCPIHLFSVIAFCPSVRPVTFTKELEDQRNLERQAGETAVLRCETTKPGARVIWRHGDRVLVSSSKYHLKQTGTLVELVIYKLRGADSGEISCDTGSHKTSATLTVRGRLFLGFLLVDAE</sequence>
<evidence type="ECO:0000259" key="5">
    <source>
        <dbReference type="PROSITE" id="PS50835"/>
    </source>
</evidence>
<feature type="domain" description="Ig-like" evidence="5">
    <location>
        <begin position="63"/>
        <end position="154"/>
    </location>
</feature>
<dbReference type="PANTHER" id="PTHR35971">
    <property type="entry name" value="SI:DKEY-31G6.6"/>
    <property type="match status" value="1"/>
</dbReference>
<accession>A0A3Q2YG11</accession>
<keyword evidence="7" id="KW-1185">Reference proteome</keyword>
<dbReference type="SUPFAM" id="SSF48726">
    <property type="entry name" value="Immunoglobulin"/>
    <property type="match status" value="1"/>
</dbReference>
<proteinExistence type="predicted"/>
<keyword evidence="3" id="KW-0597">Phosphoprotein</keyword>
<dbReference type="OMA" id="KQINTAH"/>
<reference evidence="6" key="2">
    <citation type="submission" date="2025-09" db="UniProtKB">
        <authorList>
            <consortium name="Ensembl"/>
        </authorList>
    </citation>
    <scope>IDENTIFICATION</scope>
</reference>
<dbReference type="Gene3D" id="2.60.40.10">
    <property type="entry name" value="Immunoglobulins"/>
    <property type="match status" value="1"/>
</dbReference>
<dbReference type="InterPro" id="IPR007110">
    <property type="entry name" value="Ig-like_dom"/>
</dbReference>
<dbReference type="AlphaFoldDB" id="A0A3Q2YG11"/>
<keyword evidence="4" id="KW-1015">Disulfide bond</keyword>
<dbReference type="InterPro" id="IPR003599">
    <property type="entry name" value="Ig_sub"/>
</dbReference>
<evidence type="ECO:0000313" key="7">
    <source>
        <dbReference type="Proteomes" id="UP000264820"/>
    </source>
</evidence>
<organism evidence="6 7">
    <name type="scientific">Hippocampus comes</name>
    <name type="common">Tiger tail seahorse</name>
    <dbReference type="NCBI Taxonomy" id="109280"/>
    <lineage>
        <taxon>Eukaryota</taxon>
        <taxon>Metazoa</taxon>
        <taxon>Chordata</taxon>
        <taxon>Craniata</taxon>
        <taxon>Vertebrata</taxon>
        <taxon>Euteleostomi</taxon>
        <taxon>Actinopterygii</taxon>
        <taxon>Neopterygii</taxon>
        <taxon>Teleostei</taxon>
        <taxon>Neoteleostei</taxon>
        <taxon>Acanthomorphata</taxon>
        <taxon>Syngnathiaria</taxon>
        <taxon>Syngnathiformes</taxon>
        <taxon>Syngnathoidei</taxon>
        <taxon>Syngnathidae</taxon>
        <taxon>Hippocampus</taxon>
    </lineage>
</organism>
<dbReference type="PROSITE" id="PS50835">
    <property type="entry name" value="IG_LIKE"/>
    <property type="match status" value="1"/>
</dbReference>
<protein>
    <recommendedName>
        <fullName evidence="5">Ig-like domain-containing protein</fullName>
    </recommendedName>
</protein>
<dbReference type="SMART" id="SM00409">
    <property type="entry name" value="IG"/>
    <property type="match status" value="1"/>
</dbReference>
<name>A0A3Q2YG11_HIPCM</name>
<reference evidence="6" key="1">
    <citation type="submission" date="2025-08" db="UniProtKB">
        <authorList>
            <consortium name="Ensembl"/>
        </authorList>
    </citation>
    <scope>IDENTIFICATION</scope>
</reference>